<gene>
    <name evidence="1" type="ORF">chiPu_0032700</name>
</gene>
<name>A0A401U1C5_CHIPU</name>
<organism evidence="1 2">
    <name type="scientific">Chiloscyllium punctatum</name>
    <name type="common">Brownbanded bambooshark</name>
    <name type="synonym">Hemiscyllium punctatum</name>
    <dbReference type="NCBI Taxonomy" id="137246"/>
    <lineage>
        <taxon>Eukaryota</taxon>
        <taxon>Metazoa</taxon>
        <taxon>Chordata</taxon>
        <taxon>Craniata</taxon>
        <taxon>Vertebrata</taxon>
        <taxon>Chondrichthyes</taxon>
        <taxon>Elasmobranchii</taxon>
        <taxon>Galeomorphii</taxon>
        <taxon>Galeoidea</taxon>
        <taxon>Orectolobiformes</taxon>
        <taxon>Hemiscylliidae</taxon>
        <taxon>Chiloscyllium</taxon>
    </lineage>
</organism>
<keyword evidence="2" id="KW-1185">Reference proteome</keyword>
<evidence type="ECO:0000313" key="2">
    <source>
        <dbReference type="Proteomes" id="UP000287033"/>
    </source>
</evidence>
<evidence type="ECO:0000313" key="1">
    <source>
        <dbReference type="EMBL" id="GCC48714.1"/>
    </source>
</evidence>
<dbReference type="Proteomes" id="UP000287033">
    <property type="component" value="Unassembled WGS sequence"/>
</dbReference>
<sequence>MRSVRLTQGEFLNALSAAGGECQNGLPLGRDSVRSELRAARLGECRWEPGADWSWADWIPC</sequence>
<protein>
    <submittedName>
        <fullName evidence="1">Uncharacterized protein</fullName>
    </submittedName>
</protein>
<accession>A0A401U1C5</accession>
<reference evidence="1 2" key="1">
    <citation type="journal article" date="2018" name="Nat. Ecol. Evol.">
        <title>Shark genomes provide insights into elasmobranch evolution and the origin of vertebrates.</title>
        <authorList>
            <person name="Hara Y"/>
            <person name="Yamaguchi K"/>
            <person name="Onimaru K"/>
            <person name="Kadota M"/>
            <person name="Koyanagi M"/>
            <person name="Keeley SD"/>
            <person name="Tatsumi K"/>
            <person name="Tanaka K"/>
            <person name="Motone F"/>
            <person name="Kageyama Y"/>
            <person name="Nozu R"/>
            <person name="Adachi N"/>
            <person name="Nishimura O"/>
            <person name="Nakagawa R"/>
            <person name="Tanegashima C"/>
            <person name="Kiyatake I"/>
            <person name="Matsumoto R"/>
            <person name="Murakumo K"/>
            <person name="Nishida K"/>
            <person name="Terakita A"/>
            <person name="Kuratani S"/>
            <person name="Sato K"/>
            <person name="Hyodo S Kuraku.S."/>
        </authorList>
    </citation>
    <scope>NUCLEOTIDE SEQUENCE [LARGE SCALE GENOMIC DNA]</scope>
</reference>
<dbReference type="AlphaFoldDB" id="A0A401U1C5"/>
<feature type="non-terminal residue" evidence="1">
    <location>
        <position position="61"/>
    </location>
</feature>
<proteinExistence type="predicted"/>
<comment type="caution">
    <text evidence="1">The sequence shown here is derived from an EMBL/GenBank/DDBJ whole genome shotgun (WGS) entry which is preliminary data.</text>
</comment>
<dbReference type="EMBL" id="BEZZ01243547">
    <property type="protein sequence ID" value="GCC48714.1"/>
    <property type="molecule type" value="Genomic_DNA"/>
</dbReference>